<dbReference type="AlphaFoldDB" id="A0A0C4Y264"/>
<dbReference type="InterPro" id="IPR014710">
    <property type="entry name" value="RmlC-like_jellyroll"/>
</dbReference>
<dbReference type="InterPro" id="IPR036390">
    <property type="entry name" value="WH_DNA-bd_sf"/>
</dbReference>
<keyword evidence="1" id="KW-0805">Transcription regulation</keyword>
<keyword evidence="3" id="KW-0804">Transcription</keyword>
<feature type="domain" description="Cyclic nucleotide-binding" evidence="4">
    <location>
        <begin position="16"/>
        <end position="137"/>
    </location>
</feature>
<accession>A0A0C4Y264</accession>
<dbReference type="InterPro" id="IPR018490">
    <property type="entry name" value="cNMP-bd_dom_sf"/>
</dbReference>
<dbReference type="InterPro" id="IPR036388">
    <property type="entry name" value="WH-like_DNA-bd_sf"/>
</dbReference>
<dbReference type="CDD" id="cd00038">
    <property type="entry name" value="CAP_ED"/>
    <property type="match status" value="1"/>
</dbReference>
<dbReference type="InterPro" id="IPR012318">
    <property type="entry name" value="HTH_CRP"/>
</dbReference>
<dbReference type="Gene3D" id="2.60.120.10">
    <property type="entry name" value="Jelly Rolls"/>
    <property type="match status" value="1"/>
</dbReference>
<evidence type="ECO:0000256" key="3">
    <source>
        <dbReference type="ARBA" id="ARBA00023163"/>
    </source>
</evidence>
<dbReference type="Pfam" id="PF13545">
    <property type="entry name" value="HTH_Crp_2"/>
    <property type="match status" value="1"/>
</dbReference>
<dbReference type="SMART" id="SM00419">
    <property type="entry name" value="HTH_CRP"/>
    <property type="match status" value="1"/>
</dbReference>
<dbReference type="STRING" id="68895.RR42_m1785"/>
<dbReference type="EMBL" id="CP010536">
    <property type="protein sequence ID" value="AJG19182.1"/>
    <property type="molecule type" value="Genomic_DNA"/>
</dbReference>
<dbReference type="Gene3D" id="1.10.10.10">
    <property type="entry name" value="Winged helix-like DNA-binding domain superfamily/Winged helix DNA-binding domain"/>
    <property type="match status" value="1"/>
</dbReference>
<evidence type="ECO:0000313" key="7">
    <source>
        <dbReference type="Proteomes" id="UP000031843"/>
    </source>
</evidence>
<keyword evidence="7" id="KW-1185">Reference proteome</keyword>
<dbReference type="PANTHER" id="PTHR24567:SF26">
    <property type="entry name" value="REGULATORY PROTEIN YEIL"/>
    <property type="match status" value="1"/>
</dbReference>
<dbReference type="SMART" id="SM00100">
    <property type="entry name" value="cNMP"/>
    <property type="match status" value="1"/>
</dbReference>
<organism evidence="6 7">
    <name type="scientific">Cupriavidus basilensis</name>
    <dbReference type="NCBI Taxonomy" id="68895"/>
    <lineage>
        <taxon>Bacteria</taxon>
        <taxon>Pseudomonadati</taxon>
        <taxon>Pseudomonadota</taxon>
        <taxon>Betaproteobacteria</taxon>
        <taxon>Burkholderiales</taxon>
        <taxon>Burkholderiaceae</taxon>
        <taxon>Cupriavidus</taxon>
    </lineage>
</organism>
<dbReference type="OrthoDB" id="9777588at2"/>
<evidence type="ECO:0000259" key="5">
    <source>
        <dbReference type="PROSITE" id="PS51063"/>
    </source>
</evidence>
<name>A0A0C4Y264_9BURK</name>
<reference evidence="6 7" key="1">
    <citation type="journal article" date="2015" name="Genome Announc.">
        <title>Complete Genome Sequence of Cupriavidus basilensis 4G11, Isolated from the Oak Ridge Field Research Center Site.</title>
        <authorList>
            <person name="Ray J."/>
            <person name="Waters R.J."/>
            <person name="Skerker J.M."/>
            <person name="Kuehl J.V."/>
            <person name="Price M.N."/>
            <person name="Huang J."/>
            <person name="Chakraborty R."/>
            <person name="Arkin A.P."/>
            <person name="Deutschbauer A."/>
        </authorList>
    </citation>
    <scope>NUCLEOTIDE SEQUENCE [LARGE SCALE GENOMIC DNA]</scope>
    <source>
        <strain evidence="6">4G11</strain>
    </source>
</reference>
<dbReference type="RefSeq" id="WP_043345868.1">
    <property type="nucleotide sequence ID" value="NZ_CP010536.1"/>
</dbReference>
<dbReference type="PROSITE" id="PS51063">
    <property type="entry name" value="HTH_CRP_2"/>
    <property type="match status" value="1"/>
</dbReference>
<gene>
    <name evidence="6" type="ORF">RR42_m1785</name>
</gene>
<evidence type="ECO:0000259" key="4">
    <source>
        <dbReference type="PROSITE" id="PS50042"/>
    </source>
</evidence>
<dbReference type="Proteomes" id="UP000031843">
    <property type="component" value="Chromosome main"/>
</dbReference>
<dbReference type="GO" id="GO:0003677">
    <property type="term" value="F:DNA binding"/>
    <property type="evidence" value="ECO:0007669"/>
    <property type="project" value="UniProtKB-KW"/>
</dbReference>
<feature type="domain" description="HTH crp-type" evidence="5">
    <location>
        <begin position="151"/>
        <end position="217"/>
    </location>
</feature>
<dbReference type="Pfam" id="PF00027">
    <property type="entry name" value="cNMP_binding"/>
    <property type="match status" value="1"/>
</dbReference>
<dbReference type="KEGG" id="cbw:RR42_m1785"/>
<dbReference type="SUPFAM" id="SSF46785">
    <property type="entry name" value="Winged helix' DNA-binding domain"/>
    <property type="match status" value="1"/>
</dbReference>
<dbReference type="GO" id="GO:0005829">
    <property type="term" value="C:cytosol"/>
    <property type="evidence" value="ECO:0007669"/>
    <property type="project" value="TreeGrafter"/>
</dbReference>
<evidence type="ECO:0000313" key="6">
    <source>
        <dbReference type="EMBL" id="AJG19182.1"/>
    </source>
</evidence>
<protein>
    <submittedName>
        <fullName evidence="6">Nitric oxide-responding transcriptional regulator Dnr (Crp/Fnr family)</fullName>
    </submittedName>
</protein>
<keyword evidence="2" id="KW-0238">DNA-binding</keyword>
<dbReference type="InterPro" id="IPR050397">
    <property type="entry name" value="Env_Response_Regulators"/>
</dbReference>
<dbReference type="PROSITE" id="PS50042">
    <property type="entry name" value="CNMP_BINDING_3"/>
    <property type="match status" value="1"/>
</dbReference>
<dbReference type="InterPro" id="IPR000595">
    <property type="entry name" value="cNMP-bd_dom"/>
</dbReference>
<sequence length="226" mass="24939">MRHKLNLEGLLGSLPLFRNLDAEQLAELAGSCHEVRVCKHSRLFRRGDAAAGLYVVAVGQIKLALPSVHGNPEKIVEFFGPGEAFGEAVMFLDRPYLVDAQALDDTLLILLDKKEIFAAIDRDPSFARRMLAGLSMRLHTLVQDIETVNLHNSQQRVIGYLLNGPREGNLTRFTVNKNLIASKLGLSPATLSRTLQRLSEAALITVAGPEVVIHDIQALERRFAGR</sequence>
<proteinExistence type="predicted"/>
<dbReference type="SUPFAM" id="SSF51206">
    <property type="entry name" value="cAMP-binding domain-like"/>
    <property type="match status" value="1"/>
</dbReference>
<dbReference type="GO" id="GO:0003700">
    <property type="term" value="F:DNA-binding transcription factor activity"/>
    <property type="evidence" value="ECO:0007669"/>
    <property type="project" value="TreeGrafter"/>
</dbReference>
<evidence type="ECO:0000256" key="1">
    <source>
        <dbReference type="ARBA" id="ARBA00023015"/>
    </source>
</evidence>
<dbReference type="PANTHER" id="PTHR24567">
    <property type="entry name" value="CRP FAMILY TRANSCRIPTIONAL REGULATORY PROTEIN"/>
    <property type="match status" value="1"/>
</dbReference>
<evidence type="ECO:0000256" key="2">
    <source>
        <dbReference type="ARBA" id="ARBA00023125"/>
    </source>
</evidence>